<gene>
    <name evidence="2" type="ORF">FPRO05_14277</name>
</gene>
<sequence>MTTSATTARNGLHQNHASFLERFNARQAQNRAAKQKPALSVEEHAAHRAQLGTVRFIKPRYSEQTEINVSGIFNKWRRYCVDMNVGEWKATLENLDRGTTQDFLLYVCERYKITSWGSGHEYIRQFQQLYTTVNGQYMDRNDTKEVYKYYRSVLVPRFGHRPPNIDGKPVLNVDNLRVILTFNIAYDTTIFPGERHRINLAGCYQLLCYTGARPAELVDGERQKPKDGSIQELFGQNAVQSSSSASSEEQETPADEPSKVLNGLLCQETVGRGRPKALCYEDIQMMIVRHPATGRCMPAMAIKFVHHKGADNKPKPTIFYFTPTRKLLFCAVSTILALALHDNAFDAPSLTDAAVIFRSQPPRFKHCIPLRWKKSMLKTPIFRRYRGTELSADEAMLYSKLRDDIGQQSLDSGHERKWTPRFARRGAGNAANGAYLYNTCSLNAGFVAMPSLFPVLTVFFTGDAPDSVRDQMMRQDPRFMTFQSAYLNEIANFDLQNAFLEEEKESQLFRLFAHVSLTRDPRATADMVPDEVWTNLPPDPEIVELEEQREQLKQGKYRIEGHENEEEIRRLTNEIRTKRAYREKQVIKEYREEYFYHRPTWDIEQQARGEEEEEYTEPVIDVHIPERDRLANILCHQPDGLTEDQVLEQRIEAIQLMVALCDKRETVKRHRLQQNARAPPHIKTEPSEAGSEPEPSLNQFPLLMQAGQCPDCIGDERLSLEERIFTYCRPTVRNDHFDDQHLVERERALQRGERMVCTHPACRVQNQGQDLEFHNMDHFRVHVQTVHRVTLRSSCQVEQRRLRKVRRRKMVMEQPSQ</sequence>
<dbReference type="Proteomes" id="UP000251714">
    <property type="component" value="Unassembled WGS sequence"/>
</dbReference>
<dbReference type="EMBL" id="PKMI01000052">
    <property type="protein sequence ID" value="RBA11038.1"/>
    <property type="molecule type" value="Genomic_DNA"/>
</dbReference>
<evidence type="ECO:0008006" key="4">
    <source>
        <dbReference type="Google" id="ProtNLM"/>
    </source>
</evidence>
<dbReference type="PANTHER" id="PTHR37535">
    <property type="entry name" value="FLUG DOMAIN PROTEIN"/>
    <property type="match status" value="1"/>
</dbReference>
<name>A0A365MRI7_GIBIN</name>
<proteinExistence type="predicted"/>
<dbReference type="Pfam" id="PF11917">
    <property type="entry name" value="DUF3435"/>
    <property type="match status" value="2"/>
</dbReference>
<reference evidence="2 3" key="1">
    <citation type="submission" date="2017-12" db="EMBL/GenBank/DDBJ databases">
        <title>Genome sequence of the mycotoxigenic crop pathogen Fusarium proliferatum, strain ITEM 2341 from Date Palm.</title>
        <authorList>
            <person name="Almiman B.F."/>
            <person name="Shittu T.A."/>
            <person name="Muthumeenakshi S."/>
            <person name="Baroncelli R."/>
            <person name="Sreenivasaprasada S."/>
        </authorList>
    </citation>
    <scope>NUCLEOTIDE SEQUENCE [LARGE SCALE GENOMIC DNA]</scope>
    <source>
        <strain evidence="2 3">ITEM 2341</strain>
    </source>
</reference>
<evidence type="ECO:0000313" key="3">
    <source>
        <dbReference type="Proteomes" id="UP000251714"/>
    </source>
</evidence>
<accession>A0A365MRI7</accession>
<dbReference type="AlphaFoldDB" id="A0A365MRI7"/>
<evidence type="ECO:0000313" key="2">
    <source>
        <dbReference type="EMBL" id="RBA11038.1"/>
    </source>
</evidence>
<feature type="region of interest" description="Disordered" evidence="1">
    <location>
        <begin position="237"/>
        <end position="258"/>
    </location>
</feature>
<dbReference type="PANTHER" id="PTHR37535:SF3">
    <property type="entry name" value="FLUG DOMAIN-CONTAINING PROTEIN"/>
    <property type="match status" value="1"/>
</dbReference>
<dbReference type="InterPro" id="IPR021842">
    <property type="entry name" value="DUF3435"/>
</dbReference>
<protein>
    <recommendedName>
        <fullName evidence="4">FluG domain-containing protein</fullName>
    </recommendedName>
</protein>
<comment type="caution">
    <text evidence="2">The sequence shown here is derived from an EMBL/GenBank/DDBJ whole genome shotgun (WGS) entry which is preliminary data.</text>
</comment>
<feature type="region of interest" description="Disordered" evidence="1">
    <location>
        <begin position="671"/>
        <end position="695"/>
    </location>
</feature>
<evidence type="ECO:0000256" key="1">
    <source>
        <dbReference type="SAM" id="MobiDB-lite"/>
    </source>
</evidence>
<organism evidence="2 3">
    <name type="scientific">Gibberella intermedia</name>
    <name type="common">Bulb rot disease fungus</name>
    <name type="synonym">Fusarium proliferatum</name>
    <dbReference type="NCBI Taxonomy" id="948311"/>
    <lineage>
        <taxon>Eukaryota</taxon>
        <taxon>Fungi</taxon>
        <taxon>Dikarya</taxon>
        <taxon>Ascomycota</taxon>
        <taxon>Pezizomycotina</taxon>
        <taxon>Sordariomycetes</taxon>
        <taxon>Hypocreomycetidae</taxon>
        <taxon>Hypocreales</taxon>
        <taxon>Nectriaceae</taxon>
        <taxon>Fusarium</taxon>
        <taxon>Fusarium fujikuroi species complex</taxon>
    </lineage>
</organism>